<accession>A0A2H9VRN3</accession>
<evidence type="ECO:0000259" key="2">
    <source>
        <dbReference type="Pfam" id="PF06713"/>
    </source>
</evidence>
<evidence type="ECO:0000256" key="1">
    <source>
        <dbReference type="SAM" id="Phobius"/>
    </source>
</evidence>
<gene>
    <name evidence="3" type="ORF">CLV57_0455</name>
</gene>
<keyword evidence="1" id="KW-1133">Transmembrane helix</keyword>
<keyword evidence="1" id="KW-0812">Transmembrane</keyword>
<feature type="domain" description="Uncharacterized protein YyaB-like PH" evidence="2">
    <location>
        <begin position="51"/>
        <end position="124"/>
    </location>
</feature>
<feature type="transmembrane region" description="Helical" evidence="1">
    <location>
        <begin position="7"/>
        <end position="24"/>
    </location>
</feature>
<dbReference type="GO" id="GO:0030153">
    <property type="term" value="P:bacteriocin immunity"/>
    <property type="evidence" value="ECO:0007669"/>
    <property type="project" value="InterPro"/>
</dbReference>
<evidence type="ECO:0000313" key="4">
    <source>
        <dbReference type="Proteomes" id="UP000242687"/>
    </source>
</evidence>
<dbReference type="Proteomes" id="UP000242687">
    <property type="component" value="Unassembled WGS sequence"/>
</dbReference>
<evidence type="ECO:0000313" key="3">
    <source>
        <dbReference type="EMBL" id="PJJ83473.1"/>
    </source>
</evidence>
<keyword evidence="4" id="KW-1185">Reference proteome</keyword>
<dbReference type="RefSeq" id="WP_100339732.1">
    <property type="nucleotide sequence ID" value="NZ_PGFJ01000001.1"/>
</dbReference>
<name>A0A2H9VRN3_9SPHI</name>
<protein>
    <submittedName>
        <fullName evidence="3">PH (Pleckstrin Homology) domain-containing protein</fullName>
    </submittedName>
</protein>
<feature type="transmembrane region" description="Helical" evidence="1">
    <location>
        <begin position="30"/>
        <end position="49"/>
    </location>
</feature>
<keyword evidence="1" id="KW-0472">Membrane</keyword>
<dbReference type="Pfam" id="PF06713">
    <property type="entry name" value="bPH_4"/>
    <property type="match status" value="1"/>
</dbReference>
<reference evidence="3 4" key="1">
    <citation type="submission" date="2017-11" db="EMBL/GenBank/DDBJ databases">
        <title>Genomic Encyclopedia of Archaeal and Bacterial Type Strains, Phase II (KMG-II): From Individual Species to Whole Genera.</title>
        <authorList>
            <person name="Goeker M."/>
        </authorList>
    </citation>
    <scope>NUCLEOTIDE SEQUENCE [LARGE SCALE GENOMIC DNA]</scope>
    <source>
        <strain evidence="3 4">DSM 28175</strain>
    </source>
</reference>
<dbReference type="OrthoDB" id="1437824at2"/>
<dbReference type="AlphaFoldDB" id="A0A2H9VRN3"/>
<dbReference type="EMBL" id="PGFJ01000001">
    <property type="protein sequence ID" value="PJJ83473.1"/>
    <property type="molecule type" value="Genomic_DNA"/>
</dbReference>
<proteinExistence type="predicted"/>
<dbReference type="InterPro" id="IPR009589">
    <property type="entry name" value="PH_YyaB-like"/>
</dbReference>
<organism evidence="3 4">
    <name type="scientific">Mucilaginibacter auburnensis</name>
    <dbReference type="NCBI Taxonomy" id="1457233"/>
    <lineage>
        <taxon>Bacteria</taxon>
        <taxon>Pseudomonadati</taxon>
        <taxon>Bacteroidota</taxon>
        <taxon>Sphingobacteriia</taxon>
        <taxon>Sphingobacteriales</taxon>
        <taxon>Sphingobacteriaceae</taxon>
        <taxon>Mucilaginibacter</taxon>
    </lineage>
</organism>
<comment type="caution">
    <text evidence="3">The sequence shown here is derived from an EMBL/GenBank/DDBJ whole genome shotgun (WGS) entry which is preliminary data.</text>
</comment>
<sequence length="133" mass="14839">MKFYSSKGWIFGAMFPVLGAFAGISFADGVYVMALLLCVCILYLTWMWFDTWYQIIGDELLYRSALIKGSIKINAITEVIKNKTITSGVKPALSTKGIAIKYNKWDELYVSAIDAEGLIAGLKQVKPEIRVVD</sequence>